<evidence type="ECO:0000313" key="1">
    <source>
        <dbReference type="EMBL" id="EMD88944.1"/>
    </source>
</evidence>
<accession>M2TQY5</accession>
<sequence length="148" mass="16718">MLTARPSWSHLLPGRLFRTTGAENNFGSFRQPELTARFELGVWLSVRQTDSVSLLLGPLLLARLCVCDILSIGHLDNFAFALFSRDLDCMFINNGVICNAVRCMMQNAEWGVVSRLCDEMPRACCLQFEVHVFDSSYADVFENVHVIQ</sequence>
<dbReference type="AlphaFoldDB" id="M2TQY5"/>
<dbReference type="EMBL" id="KB445580">
    <property type="protein sequence ID" value="EMD88944.1"/>
    <property type="molecule type" value="Genomic_DNA"/>
</dbReference>
<dbReference type="Proteomes" id="UP000016936">
    <property type="component" value="Unassembled WGS sequence"/>
</dbReference>
<dbReference type="OrthoDB" id="3689493at2759"/>
<dbReference type="HOGENOM" id="CLU_1854903_0_0_1"/>
<name>M2TQY5_COCH5</name>
<organism evidence="1 2">
    <name type="scientific">Cochliobolus heterostrophus (strain C5 / ATCC 48332 / race O)</name>
    <name type="common">Southern corn leaf blight fungus</name>
    <name type="synonym">Bipolaris maydis</name>
    <dbReference type="NCBI Taxonomy" id="701091"/>
    <lineage>
        <taxon>Eukaryota</taxon>
        <taxon>Fungi</taxon>
        <taxon>Dikarya</taxon>
        <taxon>Ascomycota</taxon>
        <taxon>Pezizomycotina</taxon>
        <taxon>Dothideomycetes</taxon>
        <taxon>Pleosporomycetidae</taxon>
        <taxon>Pleosporales</taxon>
        <taxon>Pleosporineae</taxon>
        <taxon>Pleosporaceae</taxon>
        <taxon>Bipolaris</taxon>
    </lineage>
</organism>
<keyword evidence="2" id="KW-1185">Reference proteome</keyword>
<protein>
    <submittedName>
        <fullName evidence="1">Uncharacterized protein</fullName>
    </submittedName>
</protein>
<reference evidence="2" key="2">
    <citation type="journal article" date="2013" name="PLoS Genet.">
        <title>Comparative genome structure, secondary metabolite, and effector coding capacity across Cochliobolus pathogens.</title>
        <authorList>
            <person name="Condon B.J."/>
            <person name="Leng Y."/>
            <person name="Wu D."/>
            <person name="Bushley K.E."/>
            <person name="Ohm R.A."/>
            <person name="Otillar R."/>
            <person name="Martin J."/>
            <person name="Schackwitz W."/>
            <person name="Grimwood J."/>
            <person name="MohdZainudin N."/>
            <person name="Xue C."/>
            <person name="Wang R."/>
            <person name="Manning V.A."/>
            <person name="Dhillon B."/>
            <person name="Tu Z.J."/>
            <person name="Steffenson B.J."/>
            <person name="Salamov A."/>
            <person name="Sun H."/>
            <person name="Lowry S."/>
            <person name="LaButti K."/>
            <person name="Han J."/>
            <person name="Copeland A."/>
            <person name="Lindquist E."/>
            <person name="Barry K."/>
            <person name="Schmutz J."/>
            <person name="Baker S.E."/>
            <person name="Ciuffetti L.M."/>
            <person name="Grigoriev I.V."/>
            <person name="Zhong S."/>
            <person name="Turgeon B.G."/>
        </authorList>
    </citation>
    <scope>NUCLEOTIDE SEQUENCE [LARGE SCALE GENOMIC DNA]</scope>
    <source>
        <strain evidence="2">C5 / ATCC 48332 / race O</strain>
    </source>
</reference>
<reference evidence="1 2" key="1">
    <citation type="journal article" date="2012" name="PLoS Pathog.">
        <title>Diverse lifestyles and strategies of plant pathogenesis encoded in the genomes of eighteen Dothideomycetes fungi.</title>
        <authorList>
            <person name="Ohm R.A."/>
            <person name="Feau N."/>
            <person name="Henrissat B."/>
            <person name="Schoch C.L."/>
            <person name="Horwitz B.A."/>
            <person name="Barry K.W."/>
            <person name="Condon B.J."/>
            <person name="Copeland A.C."/>
            <person name="Dhillon B."/>
            <person name="Glaser F."/>
            <person name="Hesse C.N."/>
            <person name="Kosti I."/>
            <person name="LaButti K."/>
            <person name="Lindquist E.A."/>
            <person name="Lucas S."/>
            <person name="Salamov A.A."/>
            <person name="Bradshaw R.E."/>
            <person name="Ciuffetti L."/>
            <person name="Hamelin R.C."/>
            <person name="Kema G.H.J."/>
            <person name="Lawrence C."/>
            <person name="Scott J.A."/>
            <person name="Spatafora J.W."/>
            <person name="Turgeon B.G."/>
            <person name="de Wit P.J.G.M."/>
            <person name="Zhong S."/>
            <person name="Goodwin S.B."/>
            <person name="Grigoriev I.V."/>
        </authorList>
    </citation>
    <scope>NUCLEOTIDE SEQUENCE [LARGE SCALE GENOMIC DNA]</scope>
    <source>
        <strain evidence="2">C5 / ATCC 48332 / race O</strain>
    </source>
</reference>
<gene>
    <name evidence="1" type="ORF">COCHEDRAFT_1158884</name>
</gene>
<dbReference type="OMA" id="ARPSWSH"/>
<evidence type="ECO:0000313" key="2">
    <source>
        <dbReference type="Proteomes" id="UP000016936"/>
    </source>
</evidence>
<proteinExistence type="predicted"/>